<name>A0ABN1GM04_9ACTN</name>
<evidence type="ECO:0000256" key="6">
    <source>
        <dbReference type="ARBA" id="ARBA00023136"/>
    </source>
</evidence>
<keyword evidence="6 7" id="KW-0472">Membrane</keyword>
<feature type="transmembrane region" description="Helical" evidence="7">
    <location>
        <begin position="112"/>
        <end position="134"/>
    </location>
</feature>
<dbReference type="PANTHER" id="PTHR43163">
    <property type="entry name" value="DIPEPTIDE TRANSPORT SYSTEM PERMEASE PROTEIN DPPB-RELATED"/>
    <property type="match status" value="1"/>
</dbReference>
<proteinExistence type="inferred from homology"/>
<protein>
    <submittedName>
        <fullName evidence="9">ABC transporter permease subunit</fullName>
    </submittedName>
</protein>
<feature type="transmembrane region" description="Helical" evidence="7">
    <location>
        <begin position="296"/>
        <end position="322"/>
    </location>
</feature>
<evidence type="ECO:0000256" key="7">
    <source>
        <dbReference type="RuleBase" id="RU363032"/>
    </source>
</evidence>
<sequence length="329" mass="35414">MLRYVIRRLLGAVAILAVVSFATFLLFFAIPGDPDRLACGKTCTPERLADIRASLGIDDPVLVQYGEFMKGIFVGRDFTQAGEVVHCDVPCFGYSFTNQQLVWDTVVDRYPATLSLALGAAVLFLVVGVGLGAISALRAGSLLDRIGIAFSLLGASVQIFFLGPLLSNIFVNQLGWLPQARYVPLTDDPVGWFQGLLLPWIVLAFVSIAVYARLTRASAIEALGEDFVRAGRARGLPTRTLHLKHTGRATVTPVLTVFGLDLATLLGGAIITETVFNIQGVGKLALTAIDRDDLPLIMATVLIAAAFIVIGNLIVDLFYAVIDPRVRIT</sequence>
<gene>
    <name evidence="9" type="ORF">GCM10009547_15190</name>
</gene>
<evidence type="ECO:0000256" key="4">
    <source>
        <dbReference type="ARBA" id="ARBA00022692"/>
    </source>
</evidence>
<organism evidence="9 10">
    <name type="scientific">Sporichthya brevicatena</name>
    <dbReference type="NCBI Taxonomy" id="171442"/>
    <lineage>
        <taxon>Bacteria</taxon>
        <taxon>Bacillati</taxon>
        <taxon>Actinomycetota</taxon>
        <taxon>Actinomycetes</taxon>
        <taxon>Sporichthyales</taxon>
        <taxon>Sporichthyaceae</taxon>
        <taxon>Sporichthya</taxon>
    </lineage>
</organism>
<keyword evidence="10" id="KW-1185">Reference proteome</keyword>
<keyword evidence="4 7" id="KW-0812">Transmembrane</keyword>
<dbReference type="SUPFAM" id="SSF161098">
    <property type="entry name" value="MetI-like"/>
    <property type="match status" value="1"/>
</dbReference>
<feature type="transmembrane region" description="Helical" evidence="7">
    <location>
        <begin position="9"/>
        <end position="30"/>
    </location>
</feature>
<evidence type="ECO:0000256" key="5">
    <source>
        <dbReference type="ARBA" id="ARBA00022989"/>
    </source>
</evidence>
<keyword evidence="3" id="KW-1003">Cell membrane</keyword>
<feature type="domain" description="ABC transmembrane type-1" evidence="8">
    <location>
        <begin position="110"/>
        <end position="319"/>
    </location>
</feature>
<dbReference type="Gene3D" id="1.10.3720.10">
    <property type="entry name" value="MetI-like"/>
    <property type="match status" value="1"/>
</dbReference>
<dbReference type="Pfam" id="PF19300">
    <property type="entry name" value="BPD_transp_1_N"/>
    <property type="match status" value="1"/>
</dbReference>
<accession>A0ABN1GM04</accession>
<dbReference type="InterPro" id="IPR035906">
    <property type="entry name" value="MetI-like_sf"/>
</dbReference>
<dbReference type="CDD" id="cd06261">
    <property type="entry name" value="TM_PBP2"/>
    <property type="match status" value="1"/>
</dbReference>
<keyword evidence="2 7" id="KW-0813">Transport</keyword>
<feature type="transmembrane region" description="Helical" evidence="7">
    <location>
        <begin position="191"/>
        <end position="212"/>
    </location>
</feature>
<keyword evidence="5 7" id="KW-1133">Transmembrane helix</keyword>
<dbReference type="Pfam" id="PF00528">
    <property type="entry name" value="BPD_transp_1"/>
    <property type="match status" value="1"/>
</dbReference>
<feature type="transmembrane region" description="Helical" evidence="7">
    <location>
        <begin position="254"/>
        <end position="276"/>
    </location>
</feature>
<dbReference type="PANTHER" id="PTHR43163:SF6">
    <property type="entry name" value="DIPEPTIDE TRANSPORT SYSTEM PERMEASE PROTEIN DPPB-RELATED"/>
    <property type="match status" value="1"/>
</dbReference>
<evidence type="ECO:0000259" key="8">
    <source>
        <dbReference type="PROSITE" id="PS50928"/>
    </source>
</evidence>
<evidence type="ECO:0000256" key="2">
    <source>
        <dbReference type="ARBA" id="ARBA00022448"/>
    </source>
</evidence>
<evidence type="ECO:0000256" key="3">
    <source>
        <dbReference type="ARBA" id="ARBA00022475"/>
    </source>
</evidence>
<dbReference type="EMBL" id="BAAAHE010000011">
    <property type="protein sequence ID" value="GAA0614301.1"/>
    <property type="molecule type" value="Genomic_DNA"/>
</dbReference>
<dbReference type="PROSITE" id="PS50928">
    <property type="entry name" value="ABC_TM1"/>
    <property type="match status" value="1"/>
</dbReference>
<dbReference type="RefSeq" id="WP_344603256.1">
    <property type="nucleotide sequence ID" value="NZ_BAAAHE010000011.1"/>
</dbReference>
<reference evidence="9 10" key="1">
    <citation type="journal article" date="2019" name="Int. J. Syst. Evol. Microbiol.">
        <title>The Global Catalogue of Microorganisms (GCM) 10K type strain sequencing project: providing services to taxonomists for standard genome sequencing and annotation.</title>
        <authorList>
            <consortium name="The Broad Institute Genomics Platform"/>
            <consortium name="The Broad Institute Genome Sequencing Center for Infectious Disease"/>
            <person name="Wu L."/>
            <person name="Ma J."/>
        </authorList>
    </citation>
    <scope>NUCLEOTIDE SEQUENCE [LARGE SCALE GENOMIC DNA]</scope>
    <source>
        <strain evidence="9 10">JCM 10671</strain>
    </source>
</reference>
<feature type="transmembrane region" description="Helical" evidence="7">
    <location>
        <begin position="146"/>
        <end position="171"/>
    </location>
</feature>
<dbReference type="InterPro" id="IPR045621">
    <property type="entry name" value="BPD_transp_1_N"/>
</dbReference>
<evidence type="ECO:0000256" key="1">
    <source>
        <dbReference type="ARBA" id="ARBA00004651"/>
    </source>
</evidence>
<comment type="caution">
    <text evidence="9">The sequence shown here is derived from an EMBL/GenBank/DDBJ whole genome shotgun (WGS) entry which is preliminary data.</text>
</comment>
<comment type="similarity">
    <text evidence="7">Belongs to the binding-protein-dependent transport system permease family.</text>
</comment>
<comment type="subcellular location">
    <subcellularLocation>
        <location evidence="1 7">Cell membrane</location>
        <topology evidence="1 7">Multi-pass membrane protein</topology>
    </subcellularLocation>
</comment>
<evidence type="ECO:0000313" key="9">
    <source>
        <dbReference type="EMBL" id="GAA0614301.1"/>
    </source>
</evidence>
<dbReference type="InterPro" id="IPR000515">
    <property type="entry name" value="MetI-like"/>
</dbReference>
<dbReference type="Proteomes" id="UP001500957">
    <property type="component" value="Unassembled WGS sequence"/>
</dbReference>
<evidence type="ECO:0000313" key="10">
    <source>
        <dbReference type="Proteomes" id="UP001500957"/>
    </source>
</evidence>